<dbReference type="GO" id="GO:0003700">
    <property type="term" value="F:DNA-binding transcription factor activity"/>
    <property type="evidence" value="ECO:0007669"/>
    <property type="project" value="InterPro"/>
</dbReference>
<dbReference type="EMBL" id="MTZV01000006">
    <property type="protein sequence ID" value="PCE24128.1"/>
    <property type="molecule type" value="Genomic_DNA"/>
</dbReference>
<keyword evidence="5" id="KW-1185">Reference proteome</keyword>
<sequence>MKQATAASLDRTLSALADPSRRQVVDLLRERPMRAGDLAEATGLSPQAMSRHLRVLRASKLIEESSDDFDARVRIYVLKSAAMRELKMWLEQTEQLWATQLQAFKAHVERKR</sequence>
<reference evidence="2" key="2">
    <citation type="submission" date="2022-09" db="EMBL/GenBank/DDBJ databases">
        <authorList>
            <person name="Fergusson C."/>
            <person name="Paulo B.S."/>
            <person name="Eustaquio A.S."/>
            <person name="Linington R."/>
        </authorList>
    </citation>
    <scope>NUCLEOTIDE SEQUENCE</scope>
    <source>
        <strain evidence="2">RL17-338-BIF-B</strain>
    </source>
</reference>
<dbReference type="Proteomes" id="UP000218022">
    <property type="component" value="Unassembled WGS sequence"/>
</dbReference>
<dbReference type="SUPFAM" id="SSF46785">
    <property type="entry name" value="Winged helix' DNA-binding domain"/>
    <property type="match status" value="1"/>
</dbReference>
<name>A0A2A4EUP0_9BURK</name>
<dbReference type="PROSITE" id="PS50987">
    <property type="entry name" value="HTH_ARSR_2"/>
    <property type="match status" value="1"/>
</dbReference>
<dbReference type="Proteomes" id="UP001469089">
    <property type="component" value="Unassembled WGS sequence"/>
</dbReference>
<organism evidence="3 4">
    <name type="scientific">Paraburkholderia acidicola</name>
    <dbReference type="NCBI Taxonomy" id="1912599"/>
    <lineage>
        <taxon>Bacteria</taxon>
        <taxon>Pseudomonadati</taxon>
        <taxon>Pseudomonadota</taxon>
        <taxon>Betaproteobacteria</taxon>
        <taxon>Burkholderiales</taxon>
        <taxon>Burkholderiaceae</taxon>
        <taxon>Paraburkholderia</taxon>
    </lineage>
</organism>
<dbReference type="Gene3D" id="1.10.10.10">
    <property type="entry name" value="Winged helix-like DNA-binding domain superfamily/Winged helix DNA-binding domain"/>
    <property type="match status" value="1"/>
</dbReference>
<dbReference type="PANTHER" id="PTHR38600:SF1">
    <property type="entry name" value="TRANSCRIPTIONAL REGULATORY PROTEIN"/>
    <property type="match status" value="1"/>
</dbReference>
<dbReference type="EMBL" id="JAOALG010000002">
    <property type="protein sequence ID" value="MEQ5843507.1"/>
    <property type="molecule type" value="Genomic_DNA"/>
</dbReference>
<evidence type="ECO:0000313" key="2">
    <source>
        <dbReference type="EMBL" id="MEQ5843507.1"/>
    </source>
</evidence>
<dbReference type="InterPro" id="IPR036388">
    <property type="entry name" value="WH-like_DNA-bd_sf"/>
</dbReference>
<comment type="caution">
    <text evidence="3">The sequence shown here is derived from an EMBL/GenBank/DDBJ whole genome shotgun (WGS) entry which is preliminary data.</text>
</comment>
<dbReference type="PRINTS" id="PR00778">
    <property type="entry name" value="HTHARSR"/>
</dbReference>
<evidence type="ECO:0000313" key="3">
    <source>
        <dbReference type="EMBL" id="PCE24128.1"/>
    </source>
</evidence>
<evidence type="ECO:0000259" key="1">
    <source>
        <dbReference type="PROSITE" id="PS50987"/>
    </source>
</evidence>
<reference evidence="3 4" key="1">
    <citation type="submission" date="2017-01" db="EMBL/GenBank/DDBJ databases">
        <title>Whole-Genome Shotgun Sequencing of Two beta-Proteobacterial Species in Search of the Bulgecin Biosynthetic Cluster.</title>
        <authorList>
            <person name="Horsman M.E."/>
            <person name="Marous D.R."/>
            <person name="Li R."/>
            <person name="Oliver R.A."/>
            <person name="Byun B."/>
            <person name="Emrich S.J."/>
            <person name="Boggess B."/>
            <person name="Townsend C.A."/>
            <person name="Mobashery S."/>
        </authorList>
    </citation>
    <scope>NUCLEOTIDE SEQUENCE [LARGE SCALE GENOMIC DNA]</scope>
    <source>
        <strain evidence="3 4">ATCC 31363</strain>
    </source>
</reference>
<dbReference type="InterPro" id="IPR001845">
    <property type="entry name" value="HTH_ArsR_DNA-bd_dom"/>
</dbReference>
<reference evidence="2 5" key="3">
    <citation type="journal article" date="2024" name="Chem. Sci.">
        <title>Discovery of a lagriamide polyketide by integrated genome mining, isotopic labeling, and untargeted metabolomics.</title>
        <authorList>
            <person name="Fergusson C.H."/>
            <person name="Saulog J."/>
            <person name="Paulo B.S."/>
            <person name="Wilson D.M."/>
            <person name="Liu D.Y."/>
            <person name="Morehouse N.J."/>
            <person name="Waterworth S."/>
            <person name="Barkei J."/>
            <person name="Gray C.A."/>
            <person name="Kwan J.C."/>
            <person name="Eustaquio A.S."/>
            <person name="Linington R.G."/>
        </authorList>
    </citation>
    <scope>NUCLEOTIDE SEQUENCE [LARGE SCALE GENOMIC DNA]</scope>
    <source>
        <strain evidence="2 5">RL17-338-BIF-B</strain>
    </source>
</reference>
<dbReference type="InterPro" id="IPR011991">
    <property type="entry name" value="ArsR-like_HTH"/>
</dbReference>
<dbReference type="OrthoDB" id="8565358at2"/>
<gene>
    <name evidence="3" type="ORF">BWP39_31065</name>
    <name evidence="2" type="ORF">N0A02_29035</name>
</gene>
<dbReference type="CDD" id="cd00090">
    <property type="entry name" value="HTH_ARSR"/>
    <property type="match status" value="1"/>
</dbReference>
<dbReference type="SMART" id="SM00418">
    <property type="entry name" value="HTH_ARSR"/>
    <property type="match status" value="1"/>
</dbReference>
<dbReference type="InterPro" id="IPR036390">
    <property type="entry name" value="WH_DNA-bd_sf"/>
</dbReference>
<dbReference type="PANTHER" id="PTHR38600">
    <property type="entry name" value="TRANSCRIPTIONAL REGULATORY PROTEIN"/>
    <property type="match status" value="1"/>
</dbReference>
<dbReference type="Pfam" id="PF01022">
    <property type="entry name" value="HTH_5"/>
    <property type="match status" value="1"/>
</dbReference>
<proteinExistence type="predicted"/>
<dbReference type="NCBIfam" id="NF033788">
    <property type="entry name" value="HTH_metalloreg"/>
    <property type="match status" value="1"/>
</dbReference>
<evidence type="ECO:0000313" key="5">
    <source>
        <dbReference type="Proteomes" id="UP001469089"/>
    </source>
</evidence>
<evidence type="ECO:0000313" key="4">
    <source>
        <dbReference type="Proteomes" id="UP000218022"/>
    </source>
</evidence>
<dbReference type="RefSeq" id="WP_096725986.1">
    <property type="nucleotide sequence ID" value="NZ_JAOALG010000002.1"/>
</dbReference>
<protein>
    <submittedName>
        <fullName evidence="2">Metalloregulator ArsR/SmtB family transcription factor</fullName>
    </submittedName>
    <submittedName>
        <fullName evidence="3">Transcriptional regulator</fullName>
    </submittedName>
</protein>
<accession>A0A2A4EUP0</accession>
<feature type="domain" description="HTH arsR-type" evidence="1">
    <location>
        <begin position="1"/>
        <end position="95"/>
    </location>
</feature>
<dbReference type="AlphaFoldDB" id="A0A2A4EUP0"/>